<feature type="binding site" evidence="9">
    <location>
        <begin position="277"/>
        <end position="280"/>
    </location>
    <ligand>
        <name>ATP</name>
        <dbReference type="ChEBI" id="CHEBI:30616"/>
    </ligand>
</feature>
<dbReference type="FunFam" id="3.30.930.10:FF:000078">
    <property type="entry name" value="Seryl-tRNA synthetase"/>
    <property type="match status" value="1"/>
</dbReference>
<dbReference type="Proteomes" id="UP001461498">
    <property type="component" value="Unassembled WGS sequence"/>
</dbReference>
<dbReference type="EMBL" id="JAPXFL010000005">
    <property type="protein sequence ID" value="KAK9506187.1"/>
    <property type="molecule type" value="Genomic_DNA"/>
</dbReference>
<evidence type="ECO:0000256" key="3">
    <source>
        <dbReference type="ARBA" id="ARBA00022598"/>
    </source>
</evidence>
<feature type="site" description="Important for serine binding" evidence="8">
    <location>
        <position position="379"/>
    </location>
</feature>
<gene>
    <name evidence="11" type="ORF">O3M35_008168</name>
</gene>
<evidence type="ECO:0000313" key="11">
    <source>
        <dbReference type="EMBL" id="KAK9506187.1"/>
    </source>
</evidence>
<evidence type="ECO:0000256" key="7">
    <source>
        <dbReference type="ARBA" id="ARBA00031113"/>
    </source>
</evidence>
<dbReference type="InterPro" id="IPR002314">
    <property type="entry name" value="aa-tRNA-synt_IIb"/>
</dbReference>
<accession>A0AAW1DB56</accession>
<keyword evidence="4" id="KW-0547">Nucleotide-binding</keyword>
<evidence type="ECO:0000256" key="4">
    <source>
        <dbReference type="ARBA" id="ARBA00022741"/>
    </source>
</evidence>
<dbReference type="PIRSF" id="PIRSF001529">
    <property type="entry name" value="Ser-tRNA-synth_IIa"/>
    <property type="match status" value="1"/>
</dbReference>
<keyword evidence="6" id="KW-0030">Aminoacyl-tRNA synthetase</keyword>
<dbReference type="InterPro" id="IPR006195">
    <property type="entry name" value="aa-tRNA-synth_II"/>
</dbReference>
<feature type="binding site" evidence="8">
    <location>
        <position position="284"/>
    </location>
    <ligand>
        <name>L-serine</name>
        <dbReference type="ChEBI" id="CHEBI:33384"/>
    </ligand>
</feature>
<reference evidence="11 12" key="1">
    <citation type="submission" date="2022-12" db="EMBL/GenBank/DDBJ databases">
        <title>Chromosome-level genome assembly of true bugs.</title>
        <authorList>
            <person name="Ma L."/>
            <person name="Li H."/>
        </authorList>
    </citation>
    <scope>NUCLEOTIDE SEQUENCE [LARGE SCALE GENOMIC DNA]</scope>
    <source>
        <strain evidence="11">Lab_2022b</strain>
    </source>
</reference>
<dbReference type="InterPro" id="IPR045864">
    <property type="entry name" value="aa-tRNA-synth_II/BPL/LPL"/>
</dbReference>
<feature type="binding site" evidence="8">
    <location>
        <position position="231"/>
    </location>
    <ligand>
        <name>L-serine</name>
        <dbReference type="ChEBI" id="CHEBI:33384"/>
    </ligand>
</feature>
<evidence type="ECO:0000256" key="1">
    <source>
        <dbReference type="ARBA" id="ARBA00010728"/>
    </source>
</evidence>
<evidence type="ECO:0000256" key="8">
    <source>
        <dbReference type="PIRSR" id="PIRSR001529-1"/>
    </source>
</evidence>
<evidence type="ECO:0000256" key="2">
    <source>
        <dbReference type="ARBA" id="ARBA00012840"/>
    </source>
</evidence>
<dbReference type="GO" id="GO:0004828">
    <property type="term" value="F:serine-tRNA ligase activity"/>
    <property type="evidence" value="ECO:0007669"/>
    <property type="project" value="UniProtKB-EC"/>
</dbReference>
<sequence>MELVIKGYKFLSPSFNSLLKRKLRFIQTLADNCEEKIIVKPDLDFKYLCSPENTLEIKNTIHNRKAVANIEKVIQLHQDFQHCDCNDRRKKIEVDLFNEALKIPNKSHPIVKKLNGEPKVLRIINKPKDFLFTPLPFEQLTKKLNFIKTEGLTNLTGPRSYYLIESLSELEEALIQYTINHLLKREFLLVSVPDLLPRTVIEYCGMDTRGERTQVYSLDEECGRDICLSGTAEMGIAHLLQGKKFNRSKLPIKFASVSRCFRAEISKISIEKGIYRVHQFTKVEMFGLTKDTESSELLEEFCHIQETLFSALGLYLRILDMPECELGSQAYRKFDIEGFMPGKKFWGELSSASNCTDFQTRRLGIQCEDGTYPHTINGTACAIPRLMIAILETNQRKDGSIEVPKNLIPYLGYETIYKSKIPPLSSFKIK</sequence>
<evidence type="ECO:0000313" key="12">
    <source>
        <dbReference type="Proteomes" id="UP001461498"/>
    </source>
</evidence>
<comment type="caution">
    <text evidence="11">The sequence shown here is derived from an EMBL/GenBank/DDBJ whole genome shotgun (WGS) entry which is preliminary data.</text>
</comment>
<feature type="binding site" evidence="9">
    <location>
        <begin position="348"/>
        <end position="351"/>
    </location>
    <ligand>
        <name>ATP</name>
        <dbReference type="ChEBI" id="CHEBI:30616"/>
    </ligand>
</feature>
<dbReference type="Gene3D" id="3.30.930.10">
    <property type="entry name" value="Bira Bifunctional Protein, Domain 2"/>
    <property type="match status" value="1"/>
</dbReference>
<dbReference type="EC" id="6.1.1.11" evidence="2"/>
<evidence type="ECO:0000256" key="6">
    <source>
        <dbReference type="ARBA" id="ARBA00023146"/>
    </source>
</evidence>
<dbReference type="GO" id="GO:0006434">
    <property type="term" value="P:seryl-tRNA aminoacylation"/>
    <property type="evidence" value="ECO:0007669"/>
    <property type="project" value="InterPro"/>
</dbReference>
<dbReference type="GO" id="GO:0005524">
    <property type="term" value="F:ATP binding"/>
    <property type="evidence" value="ECO:0007669"/>
    <property type="project" value="UniProtKB-KW"/>
</dbReference>
<dbReference type="SUPFAM" id="SSF55681">
    <property type="entry name" value="Class II aaRS and biotin synthetases"/>
    <property type="match status" value="1"/>
</dbReference>
<dbReference type="PRINTS" id="PR00981">
    <property type="entry name" value="TRNASYNTHSER"/>
</dbReference>
<keyword evidence="5 9" id="KW-0067">ATP-binding</keyword>
<name>A0AAW1DB56_9HEMI</name>
<dbReference type="AlphaFoldDB" id="A0AAW1DB56"/>
<keyword evidence="12" id="KW-1185">Reference proteome</keyword>
<organism evidence="11 12">
    <name type="scientific">Rhynocoris fuscipes</name>
    <dbReference type="NCBI Taxonomy" id="488301"/>
    <lineage>
        <taxon>Eukaryota</taxon>
        <taxon>Metazoa</taxon>
        <taxon>Ecdysozoa</taxon>
        <taxon>Arthropoda</taxon>
        <taxon>Hexapoda</taxon>
        <taxon>Insecta</taxon>
        <taxon>Pterygota</taxon>
        <taxon>Neoptera</taxon>
        <taxon>Paraneoptera</taxon>
        <taxon>Hemiptera</taxon>
        <taxon>Heteroptera</taxon>
        <taxon>Panheteroptera</taxon>
        <taxon>Cimicomorpha</taxon>
        <taxon>Reduviidae</taxon>
        <taxon>Harpactorinae</taxon>
        <taxon>Harpactorini</taxon>
        <taxon>Rhynocoris</taxon>
    </lineage>
</organism>
<keyword evidence="3" id="KW-0436">Ligase</keyword>
<feature type="binding site" evidence="8">
    <location>
        <position position="262"/>
    </location>
    <ligand>
        <name>L-serine</name>
        <dbReference type="ChEBI" id="CHEBI:33384"/>
    </ligand>
</feature>
<comment type="similarity">
    <text evidence="1">Belongs to the class-II aminoacyl-tRNA synthetase family. Type-1 seryl-tRNA synthetase subfamily.</text>
</comment>
<dbReference type="PANTHER" id="PTHR11778">
    <property type="entry name" value="SERYL-TRNA SYNTHETASE"/>
    <property type="match status" value="1"/>
</dbReference>
<feature type="binding site" evidence="8">
    <location>
        <position position="377"/>
    </location>
    <ligand>
        <name>L-serine</name>
        <dbReference type="ChEBI" id="CHEBI:33384"/>
    </ligand>
</feature>
<evidence type="ECO:0000256" key="9">
    <source>
        <dbReference type="PIRSR" id="PIRSR001529-2"/>
    </source>
</evidence>
<feature type="domain" description="Aminoacyl-transfer RNA synthetases class-II family profile" evidence="10">
    <location>
        <begin position="170"/>
        <end position="404"/>
    </location>
</feature>
<evidence type="ECO:0000259" key="10">
    <source>
        <dbReference type="PROSITE" id="PS50862"/>
    </source>
</evidence>
<dbReference type="Pfam" id="PF00587">
    <property type="entry name" value="tRNA-synt_2b"/>
    <property type="match status" value="1"/>
</dbReference>
<feature type="binding site" evidence="9">
    <location>
        <begin position="262"/>
        <end position="264"/>
    </location>
    <ligand>
        <name>ATP</name>
        <dbReference type="ChEBI" id="CHEBI:30616"/>
    </ligand>
</feature>
<dbReference type="PROSITE" id="PS50862">
    <property type="entry name" value="AA_TRNA_LIGASE_II"/>
    <property type="match status" value="1"/>
</dbReference>
<proteinExistence type="inferred from homology"/>
<dbReference type="InterPro" id="IPR002317">
    <property type="entry name" value="Ser-tRNA-ligase_type_1"/>
</dbReference>
<evidence type="ECO:0000256" key="5">
    <source>
        <dbReference type="ARBA" id="ARBA00022840"/>
    </source>
</evidence>
<protein>
    <recommendedName>
        <fullName evidence="2">serine--tRNA ligase</fullName>
        <ecNumber evidence="2">6.1.1.11</ecNumber>
    </recommendedName>
    <alternativeName>
        <fullName evidence="7">Seryl-tRNA synthetase</fullName>
    </alternativeName>
</protein>